<keyword evidence="1" id="KW-0812">Transmembrane</keyword>
<dbReference type="KEGG" id="clup:CLUP02_18236"/>
<evidence type="ECO:0000313" key="2">
    <source>
        <dbReference type="EMBL" id="UQC76721.1"/>
    </source>
</evidence>
<organism evidence="2 3">
    <name type="scientific">Colletotrichum lupini</name>
    <dbReference type="NCBI Taxonomy" id="145971"/>
    <lineage>
        <taxon>Eukaryota</taxon>
        <taxon>Fungi</taxon>
        <taxon>Dikarya</taxon>
        <taxon>Ascomycota</taxon>
        <taxon>Pezizomycotina</taxon>
        <taxon>Sordariomycetes</taxon>
        <taxon>Hypocreomycetidae</taxon>
        <taxon>Glomerellales</taxon>
        <taxon>Glomerellaceae</taxon>
        <taxon>Colletotrichum</taxon>
        <taxon>Colletotrichum acutatum species complex</taxon>
    </lineage>
</organism>
<feature type="transmembrane region" description="Helical" evidence="1">
    <location>
        <begin position="21"/>
        <end position="45"/>
    </location>
</feature>
<keyword evidence="1" id="KW-1133">Transmembrane helix</keyword>
<dbReference type="AlphaFoldDB" id="A0A9Q8SGZ0"/>
<name>A0A9Q8SGZ0_9PEZI</name>
<evidence type="ECO:0000313" key="3">
    <source>
        <dbReference type="Proteomes" id="UP000830671"/>
    </source>
</evidence>
<keyword evidence="3" id="KW-1185">Reference proteome</keyword>
<protein>
    <submittedName>
        <fullName evidence="2">Uncharacterized protein</fullName>
    </submittedName>
</protein>
<dbReference type="EMBL" id="CP019472">
    <property type="protein sequence ID" value="UQC76721.1"/>
    <property type="molecule type" value="Genomic_DNA"/>
</dbReference>
<proteinExistence type="predicted"/>
<feature type="transmembrane region" description="Helical" evidence="1">
    <location>
        <begin position="148"/>
        <end position="175"/>
    </location>
</feature>
<reference evidence="2" key="1">
    <citation type="journal article" date="2021" name="Mol. Plant Microbe Interact.">
        <title>Complete Genome Sequence of the Plant-Pathogenic Fungus Colletotrichum lupini.</title>
        <authorList>
            <person name="Baroncelli R."/>
            <person name="Pensec F."/>
            <person name="Da Lio D."/>
            <person name="Boufleur T."/>
            <person name="Vicente I."/>
            <person name="Sarrocco S."/>
            <person name="Picot A."/>
            <person name="Baraldi E."/>
            <person name="Sukno S."/>
            <person name="Thon M."/>
            <person name="Le Floch G."/>
        </authorList>
    </citation>
    <scope>NUCLEOTIDE SEQUENCE</scope>
    <source>
        <strain evidence="2">IMI 504893</strain>
    </source>
</reference>
<evidence type="ECO:0000256" key="1">
    <source>
        <dbReference type="SAM" id="Phobius"/>
    </source>
</evidence>
<dbReference type="RefSeq" id="XP_049138362.1">
    <property type="nucleotide sequence ID" value="XM_049297138.1"/>
</dbReference>
<feature type="transmembrane region" description="Helical" evidence="1">
    <location>
        <begin position="187"/>
        <end position="207"/>
    </location>
</feature>
<keyword evidence="1" id="KW-0472">Membrane</keyword>
<feature type="transmembrane region" description="Helical" evidence="1">
    <location>
        <begin position="98"/>
        <end position="117"/>
    </location>
</feature>
<dbReference type="Proteomes" id="UP000830671">
    <property type="component" value="Chromosome 10"/>
</dbReference>
<gene>
    <name evidence="2" type="ORF">CLUP02_18236</name>
</gene>
<dbReference type="GeneID" id="73352148"/>
<sequence length="266" mass="29566">MDGRSAFPKTYQAKHIIYSLPMIEAILILGVMSDALQAVIVTLFYQWHPDDQSRDPASTFKEGVQISNLNITQPPRLSPKGFVAVACKVYNPLSFYKGYNIILFFVFAGVLIGFTLGRFQYLNLNVFHNGSTPREYFAYQYGYQKAGLLIHFGAIFPIGYIILLLSLLGIIGALMIARGSLIGGLDIQAAVGLLSIHFIGVLVAAYAKTKRLRIGLHRAWMLRACNIGTYYAAQPYDQILSIIGDTNQTIELYPDYTTYFPGISPS</sequence>
<accession>A0A9Q8SGZ0</accession>